<gene>
    <name evidence="2" type="ORF">GCM10011322_38410</name>
</gene>
<organism evidence="2 3">
    <name type="scientific">Salinarimonas ramus</name>
    <dbReference type="NCBI Taxonomy" id="690164"/>
    <lineage>
        <taxon>Bacteria</taxon>
        <taxon>Pseudomonadati</taxon>
        <taxon>Pseudomonadota</taxon>
        <taxon>Alphaproteobacteria</taxon>
        <taxon>Hyphomicrobiales</taxon>
        <taxon>Salinarimonadaceae</taxon>
        <taxon>Salinarimonas</taxon>
    </lineage>
</organism>
<keyword evidence="3" id="KW-1185">Reference proteome</keyword>
<name>A0A917QF08_9HYPH</name>
<sequence length="257" mass="28671">MKQSPIDPEISTAIARFADAVDVLHREADGMSLAGASVLLQVLAAHCRGRPVTIAGIAASMGMTYSAVRKHIEQLRSPDDPRHAWIVALEPVGNGRTLHLGPSDKARRIADAIHASLDGRAHDVLPPRRERQTRIEEPQFLHPMFRPETGPGPGDAMTDQEWAHLEPILLDYVKVGPNTDLREIIDAYVFKITTAASWSALPARFPPRSTIWSIINPRDGPHVRWVVDRLVEPLVEQRCSMIPEGMRPRVKAFRPRR</sequence>
<dbReference type="InterPro" id="IPR025161">
    <property type="entry name" value="IS402-like_dom"/>
</dbReference>
<accession>A0A917QF08</accession>
<proteinExistence type="predicted"/>
<comment type="caution">
    <text evidence="2">The sequence shown here is derived from an EMBL/GenBank/DDBJ whole genome shotgun (WGS) entry which is preliminary data.</text>
</comment>
<feature type="domain" description="Insertion element IS402-like" evidence="1">
    <location>
        <begin position="157"/>
        <end position="214"/>
    </location>
</feature>
<dbReference type="Gene3D" id="1.10.10.10">
    <property type="entry name" value="Winged helix-like DNA-binding domain superfamily/Winged helix DNA-binding domain"/>
    <property type="match status" value="1"/>
</dbReference>
<reference evidence="2 3" key="1">
    <citation type="journal article" date="2014" name="Int. J. Syst. Evol. Microbiol.">
        <title>Complete genome sequence of Corynebacterium casei LMG S-19264T (=DSM 44701T), isolated from a smear-ripened cheese.</title>
        <authorList>
            <consortium name="US DOE Joint Genome Institute (JGI-PGF)"/>
            <person name="Walter F."/>
            <person name="Albersmeier A."/>
            <person name="Kalinowski J."/>
            <person name="Ruckert C."/>
        </authorList>
    </citation>
    <scope>NUCLEOTIDE SEQUENCE [LARGE SCALE GENOMIC DNA]</scope>
    <source>
        <strain evidence="2 3">CGMCC 1.9161</strain>
    </source>
</reference>
<dbReference type="InterPro" id="IPR036388">
    <property type="entry name" value="WH-like_DNA-bd_sf"/>
</dbReference>
<dbReference type="EMBL" id="BMMF01000012">
    <property type="protein sequence ID" value="GGK47686.1"/>
    <property type="molecule type" value="Genomic_DNA"/>
</dbReference>
<dbReference type="Proteomes" id="UP000600449">
    <property type="component" value="Unassembled WGS sequence"/>
</dbReference>
<evidence type="ECO:0000259" key="1">
    <source>
        <dbReference type="Pfam" id="PF13340"/>
    </source>
</evidence>
<dbReference type="AlphaFoldDB" id="A0A917QF08"/>
<evidence type="ECO:0000313" key="3">
    <source>
        <dbReference type="Proteomes" id="UP000600449"/>
    </source>
</evidence>
<dbReference type="Pfam" id="PF13340">
    <property type="entry name" value="DUF4096"/>
    <property type="match status" value="1"/>
</dbReference>
<protein>
    <recommendedName>
        <fullName evidence="1">Insertion element IS402-like domain-containing protein</fullName>
    </recommendedName>
</protein>
<evidence type="ECO:0000313" key="2">
    <source>
        <dbReference type="EMBL" id="GGK47686.1"/>
    </source>
</evidence>
<dbReference type="RefSeq" id="WP_188914865.1">
    <property type="nucleotide sequence ID" value="NZ_BMMF01000012.1"/>
</dbReference>